<feature type="compositionally biased region" description="Polar residues" evidence="1">
    <location>
        <begin position="146"/>
        <end position="155"/>
    </location>
</feature>
<organism evidence="3 4">
    <name type="scientific">Corynebacterium falsenii</name>
    <dbReference type="NCBI Taxonomy" id="108486"/>
    <lineage>
        <taxon>Bacteria</taxon>
        <taxon>Bacillati</taxon>
        <taxon>Actinomycetota</taxon>
        <taxon>Actinomycetes</taxon>
        <taxon>Mycobacteriales</taxon>
        <taxon>Corynebacteriaceae</taxon>
        <taxon>Corynebacterium</taxon>
    </lineage>
</organism>
<dbReference type="Proteomes" id="UP000285278">
    <property type="component" value="Unassembled WGS sequence"/>
</dbReference>
<sequence>MPLNALVFHFRTSVERMATGNKHLFGQVGVRRKKRDAQLITDARHSPLENWHHRRRVYVWLQLSRIPVLVLAGIVMWLTHNLAVSVIIAFISVPLPWIAVLIANQPGEGATESHKVYKPGLAREQRKAAARAELGGSTRAELGSGAATSGDTGNTVEKCPDSLDHPDSPGYIDYDEITPPPSQGDD</sequence>
<comment type="caution">
    <text evidence="3">The sequence shown here is derived from an EMBL/GenBank/DDBJ whole genome shotgun (WGS) entry which is preliminary data.</text>
</comment>
<dbReference type="AlphaFoldDB" id="A0A418Q8H0"/>
<reference evidence="3 4" key="1">
    <citation type="submission" date="2018-09" db="EMBL/GenBank/DDBJ databases">
        <title>Optimization and identification of Corynebacterium falsenii FN1-14 from fish paste.</title>
        <authorList>
            <person name="Daroonpunt R."/>
            <person name="Tanasupawat S."/>
        </authorList>
    </citation>
    <scope>NUCLEOTIDE SEQUENCE [LARGE SCALE GENOMIC DNA]</scope>
    <source>
        <strain evidence="3 4">FN1-14</strain>
    </source>
</reference>
<keyword evidence="4" id="KW-1185">Reference proteome</keyword>
<keyword evidence="2" id="KW-0472">Membrane</keyword>
<feature type="compositionally biased region" description="Basic and acidic residues" evidence="1">
    <location>
        <begin position="158"/>
        <end position="167"/>
    </location>
</feature>
<evidence type="ECO:0000313" key="3">
    <source>
        <dbReference type="EMBL" id="RIX35748.1"/>
    </source>
</evidence>
<keyword evidence="2" id="KW-1133">Transmembrane helix</keyword>
<evidence type="ECO:0000256" key="2">
    <source>
        <dbReference type="SAM" id="Phobius"/>
    </source>
</evidence>
<feature type="region of interest" description="Disordered" evidence="1">
    <location>
        <begin position="127"/>
        <end position="186"/>
    </location>
</feature>
<feature type="transmembrane region" description="Helical" evidence="2">
    <location>
        <begin position="84"/>
        <end position="103"/>
    </location>
</feature>
<proteinExistence type="predicted"/>
<dbReference type="Pfam" id="PF11298">
    <property type="entry name" value="DUF3099"/>
    <property type="match status" value="1"/>
</dbReference>
<dbReference type="OrthoDB" id="5188998at2"/>
<evidence type="ECO:0000313" key="4">
    <source>
        <dbReference type="Proteomes" id="UP000285278"/>
    </source>
</evidence>
<dbReference type="STRING" id="1451189.CFAL_06100"/>
<dbReference type="InterPro" id="IPR021449">
    <property type="entry name" value="DUF3099"/>
</dbReference>
<evidence type="ECO:0000256" key="1">
    <source>
        <dbReference type="SAM" id="MobiDB-lite"/>
    </source>
</evidence>
<protein>
    <submittedName>
        <fullName evidence="3">DUF3099 domain-containing protein</fullName>
    </submittedName>
</protein>
<accession>A0A418Q8H0</accession>
<feature type="transmembrane region" description="Helical" evidence="2">
    <location>
        <begin position="57"/>
        <end position="78"/>
    </location>
</feature>
<keyword evidence="2" id="KW-0812">Transmembrane</keyword>
<name>A0A418Q8H0_9CORY</name>
<gene>
    <name evidence="3" type="ORF">D3M95_04450</name>
</gene>
<dbReference type="EMBL" id="QXJK01000003">
    <property type="protein sequence ID" value="RIX35748.1"/>
    <property type="molecule type" value="Genomic_DNA"/>
</dbReference>